<proteinExistence type="predicted"/>
<gene>
    <name evidence="1" type="ORF">MCOL_V207470</name>
</gene>
<comment type="caution">
    <text evidence="1">The sequence shown here is derived from an EMBL/GenBank/DDBJ whole genome shotgun (WGS) entry which is preliminary data.</text>
</comment>
<reference evidence="1 2" key="1">
    <citation type="journal article" date="2011" name="J. Bacteriol.">
        <title>Genome sequence of the Mycobacterium colombiense type strain, CECT 3035.</title>
        <authorList>
            <person name="Gonzalez-Perez M."/>
            <person name="Murcia M.I."/>
            <person name="Landsman D."/>
            <person name="Jordan I.K."/>
            <person name="Marino-Ramirez L."/>
        </authorList>
    </citation>
    <scope>NUCLEOTIDE SEQUENCE [LARGE SCALE GENOMIC DNA]</scope>
    <source>
        <strain evidence="1 2">CECT 3035</strain>
    </source>
</reference>
<dbReference type="Proteomes" id="UP000006455">
    <property type="component" value="Unassembled WGS sequence"/>
</dbReference>
<dbReference type="EMBL" id="AFVW02000002">
    <property type="protein sequence ID" value="EJO90011.1"/>
    <property type="molecule type" value="Genomic_DNA"/>
</dbReference>
<sequence length="80" mass="8948">MLAFIPEAMECVERRSREHTRFYWRICRFGGGYTPLAIVADSHPIAQPPHTSRNVCREAASPAVETTAKMTAQTIAQAML</sequence>
<protein>
    <submittedName>
        <fullName evidence="1">Uncharacterized protein</fullName>
    </submittedName>
</protein>
<evidence type="ECO:0000313" key="1">
    <source>
        <dbReference type="EMBL" id="EJO90011.1"/>
    </source>
</evidence>
<dbReference type="AlphaFoldDB" id="J5EF96"/>
<organism evidence="1 2">
    <name type="scientific">Mycobacterium colombiense CECT 3035</name>
    <dbReference type="NCBI Taxonomy" id="1041522"/>
    <lineage>
        <taxon>Bacteria</taxon>
        <taxon>Bacillati</taxon>
        <taxon>Actinomycetota</taxon>
        <taxon>Actinomycetes</taxon>
        <taxon>Mycobacteriales</taxon>
        <taxon>Mycobacteriaceae</taxon>
        <taxon>Mycobacterium</taxon>
        <taxon>Mycobacterium avium complex (MAC)</taxon>
    </lineage>
</organism>
<name>J5EF96_9MYCO</name>
<accession>J5EF96</accession>
<evidence type="ECO:0000313" key="2">
    <source>
        <dbReference type="Proteomes" id="UP000006455"/>
    </source>
</evidence>